<dbReference type="InterPro" id="IPR049326">
    <property type="entry name" value="Rhodopsin_dom_fungi"/>
</dbReference>
<dbReference type="GO" id="GO:0016020">
    <property type="term" value="C:membrane"/>
    <property type="evidence" value="ECO:0007669"/>
    <property type="project" value="UniProtKB-SubCell"/>
</dbReference>
<gene>
    <name evidence="8" type="ORF">FRX48_06981</name>
</gene>
<feature type="transmembrane region" description="Helical" evidence="6">
    <location>
        <begin position="120"/>
        <end position="142"/>
    </location>
</feature>
<dbReference type="InterPro" id="IPR052337">
    <property type="entry name" value="SAT4-like"/>
</dbReference>
<evidence type="ECO:0000259" key="7">
    <source>
        <dbReference type="Pfam" id="PF20684"/>
    </source>
</evidence>
<evidence type="ECO:0000313" key="9">
    <source>
        <dbReference type="Proteomes" id="UP000324767"/>
    </source>
</evidence>
<feature type="domain" description="Rhodopsin" evidence="7">
    <location>
        <begin position="25"/>
        <end position="264"/>
    </location>
</feature>
<accession>A0A5M8PKN0</accession>
<comment type="subcellular location">
    <subcellularLocation>
        <location evidence="1">Membrane</location>
        <topology evidence="1">Multi-pass membrane protein</topology>
    </subcellularLocation>
</comment>
<name>A0A5M8PKN0_9LECA</name>
<comment type="caution">
    <text evidence="8">The sequence shown here is derived from an EMBL/GenBank/DDBJ whole genome shotgun (WGS) entry which is preliminary data.</text>
</comment>
<dbReference type="PANTHER" id="PTHR33048">
    <property type="entry name" value="PTH11-LIKE INTEGRAL MEMBRANE PROTEIN (AFU_ORTHOLOGUE AFUA_5G11245)"/>
    <property type="match status" value="1"/>
</dbReference>
<evidence type="ECO:0000313" key="8">
    <source>
        <dbReference type="EMBL" id="KAA6409428.1"/>
    </source>
</evidence>
<organism evidence="8 9">
    <name type="scientific">Lasallia pustulata</name>
    <dbReference type="NCBI Taxonomy" id="136370"/>
    <lineage>
        <taxon>Eukaryota</taxon>
        <taxon>Fungi</taxon>
        <taxon>Dikarya</taxon>
        <taxon>Ascomycota</taxon>
        <taxon>Pezizomycotina</taxon>
        <taxon>Lecanoromycetes</taxon>
        <taxon>OSLEUM clade</taxon>
        <taxon>Umbilicariomycetidae</taxon>
        <taxon>Umbilicariales</taxon>
        <taxon>Umbilicariaceae</taxon>
        <taxon>Lasallia</taxon>
    </lineage>
</organism>
<keyword evidence="3 6" id="KW-1133">Transmembrane helix</keyword>
<feature type="transmembrane region" description="Helical" evidence="6">
    <location>
        <begin position="165"/>
        <end position="187"/>
    </location>
</feature>
<evidence type="ECO:0000256" key="6">
    <source>
        <dbReference type="SAM" id="Phobius"/>
    </source>
</evidence>
<dbReference type="Proteomes" id="UP000324767">
    <property type="component" value="Unassembled WGS sequence"/>
</dbReference>
<dbReference type="AlphaFoldDB" id="A0A5M8PKN0"/>
<reference evidence="8 9" key="1">
    <citation type="submission" date="2019-09" db="EMBL/GenBank/DDBJ databases">
        <title>The hologenome of the rock-dwelling lichen Lasallia pustulata.</title>
        <authorList>
            <person name="Greshake Tzovaras B."/>
            <person name="Segers F."/>
            <person name="Bicker A."/>
            <person name="Dal Grande F."/>
            <person name="Otte J."/>
            <person name="Hankeln T."/>
            <person name="Schmitt I."/>
            <person name="Ebersberger I."/>
        </authorList>
    </citation>
    <scope>NUCLEOTIDE SEQUENCE [LARGE SCALE GENOMIC DNA]</scope>
    <source>
        <strain evidence="8">A1-1</strain>
    </source>
</reference>
<sequence>MAFYTTGLIIIELVLIVLASLAVVARIWARKIKKSIIHLNDYLCIAALILSAAFVTGSLTATFFGGQGQHIQHLTSKQVTIVLKCFVGLEIMWSTANTAAKLSILHLYIQIFCNRTFRHIALGVMALTCCYCATVFLETFLVCRPVAYNWDKTIVGGKCGNQPTIYFSAGLMNLLLDIVILVLPMPMLWGLKMPLFKKIALTAVFGMGAGIISITVLRIIYVKNLNFDDDITYSVALVSLLSALEPTLGVINACLPVIQPVLHRIYSSLSACGISLRSRAKSQKGILWSGSKARGSTDDNVPISISRKSNVSGSGSILSVEMGAWEESLATSNLRFP</sequence>
<proteinExistence type="inferred from homology"/>
<keyword evidence="2 6" id="KW-0812">Transmembrane</keyword>
<evidence type="ECO:0000256" key="3">
    <source>
        <dbReference type="ARBA" id="ARBA00022989"/>
    </source>
</evidence>
<evidence type="ECO:0000256" key="4">
    <source>
        <dbReference type="ARBA" id="ARBA00023136"/>
    </source>
</evidence>
<evidence type="ECO:0000256" key="1">
    <source>
        <dbReference type="ARBA" id="ARBA00004141"/>
    </source>
</evidence>
<comment type="similarity">
    <text evidence="5">Belongs to the SAT4 family.</text>
</comment>
<feature type="transmembrane region" description="Helical" evidence="6">
    <location>
        <begin position="41"/>
        <end position="61"/>
    </location>
</feature>
<keyword evidence="4 6" id="KW-0472">Membrane</keyword>
<feature type="transmembrane region" description="Helical" evidence="6">
    <location>
        <begin position="6"/>
        <end position="29"/>
    </location>
</feature>
<feature type="transmembrane region" description="Helical" evidence="6">
    <location>
        <begin position="199"/>
        <end position="221"/>
    </location>
</feature>
<dbReference type="EMBL" id="VXIT01000011">
    <property type="protein sequence ID" value="KAA6409428.1"/>
    <property type="molecule type" value="Genomic_DNA"/>
</dbReference>
<evidence type="ECO:0000256" key="5">
    <source>
        <dbReference type="ARBA" id="ARBA00038359"/>
    </source>
</evidence>
<dbReference type="Pfam" id="PF20684">
    <property type="entry name" value="Fung_rhodopsin"/>
    <property type="match status" value="1"/>
</dbReference>
<protein>
    <submittedName>
        <fullName evidence="8">Integral membrane</fullName>
    </submittedName>
</protein>
<dbReference type="PANTHER" id="PTHR33048:SF57">
    <property type="entry name" value="INTEGRAL MEMBRANE PROTEIN-RELATED"/>
    <property type="match status" value="1"/>
</dbReference>
<dbReference type="OrthoDB" id="10017208at2759"/>
<evidence type="ECO:0000256" key="2">
    <source>
        <dbReference type="ARBA" id="ARBA00022692"/>
    </source>
</evidence>